<evidence type="ECO:0000313" key="3">
    <source>
        <dbReference type="Proteomes" id="UP000249065"/>
    </source>
</evidence>
<dbReference type="PIRSF" id="PIRSF032131">
    <property type="entry name" value="UCP032131"/>
    <property type="match status" value="1"/>
</dbReference>
<dbReference type="RefSeq" id="WP_111469418.1">
    <property type="nucleotide sequence ID" value="NZ_QLIX01000005.1"/>
</dbReference>
<dbReference type="EMBL" id="QLIX01000005">
    <property type="protein sequence ID" value="RAI59160.1"/>
    <property type="molecule type" value="Genomic_DNA"/>
</dbReference>
<keyword evidence="3" id="KW-1185">Reference proteome</keyword>
<protein>
    <submittedName>
        <fullName evidence="2">DUF1178 domain-containing protein</fullName>
    </submittedName>
</protein>
<comment type="caution">
    <text evidence="2">The sequence shown here is derived from an EMBL/GenBank/DDBJ whole genome shotgun (WGS) entry which is preliminary data.</text>
</comment>
<name>A0A327M8B1_9PROT</name>
<evidence type="ECO:0000313" key="2">
    <source>
        <dbReference type="EMBL" id="RAI59160.1"/>
    </source>
</evidence>
<dbReference type="AlphaFoldDB" id="A0A327M8B1"/>
<evidence type="ECO:0000256" key="1">
    <source>
        <dbReference type="SAM" id="MobiDB-lite"/>
    </source>
</evidence>
<accession>A0A327M8B1</accession>
<dbReference type="Pfam" id="PF06676">
    <property type="entry name" value="DUF1178"/>
    <property type="match status" value="1"/>
</dbReference>
<feature type="region of interest" description="Disordered" evidence="1">
    <location>
        <begin position="51"/>
        <end position="85"/>
    </location>
</feature>
<proteinExistence type="predicted"/>
<feature type="compositionally biased region" description="Basic and acidic residues" evidence="1">
    <location>
        <begin position="118"/>
        <end position="130"/>
    </location>
</feature>
<feature type="compositionally biased region" description="Pro residues" evidence="1">
    <location>
        <begin position="64"/>
        <end position="77"/>
    </location>
</feature>
<gene>
    <name evidence="2" type="ORF">DOO78_08940</name>
</gene>
<dbReference type="InterPro" id="IPR009562">
    <property type="entry name" value="DUF1178"/>
</dbReference>
<sequence length="160" mass="17151">MIHYDLQCGAGHDFDGWFKDSGAYEKQAAAGFVECPVCGSHDVSKRLMAPAIPKKGRSRAKEAPPAPPPQAAAPPPTGGQQAAAGPVPAQVLALLQRMRAEVEKHCDYVGEDFAEEARRMQRGESDRRGIYGEASEDDAAALQDEGIEVARLPWVPRADG</sequence>
<feature type="region of interest" description="Disordered" evidence="1">
    <location>
        <begin position="118"/>
        <end position="137"/>
    </location>
</feature>
<organism evidence="2 3">
    <name type="scientific">Roseicella frigidaeris</name>
    <dbReference type="NCBI Taxonomy" id="2230885"/>
    <lineage>
        <taxon>Bacteria</taxon>
        <taxon>Pseudomonadati</taxon>
        <taxon>Pseudomonadota</taxon>
        <taxon>Alphaproteobacteria</taxon>
        <taxon>Acetobacterales</taxon>
        <taxon>Roseomonadaceae</taxon>
        <taxon>Roseicella</taxon>
    </lineage>
</organism>
<dbReference type="Proteomes" id="UP000249065">
    <property type="component" value="Unassembled WGS sequence"/>
</dbReference>
<dbReference type="OrthoDB" id="9799894at2"/>
<reference evidence="3" key="1">
    <citation type="submission" date="2018-06" db="EMBL/GenBank/DDBJ databases">
        <authorList>
            <person name="Khan S.A."/>
        </authorList>
    </citation>
    <scope>NUCLEOTIDE SEQUENCE [LARGE SCALE GENOMIC DNA]</scope>
    <source>
        <strain evidence="3">DB-1506</strain>
    </source>
</reference>